<keyword evidence="3 5" id="KW-1133">Transmembrane helix</keyword>
<protein>
    <submittedName>
        <fullName evidence="7">SLC4A11</fullName>
    </submittedName>
</protein>
<dbReference type="PANTHER" id="PTHR11453">
    <property type="entry name" value="ANION EXCHANGE PROTEIN"/>
    <property type="match status" value="1"/>
</dbReference>
<sequence>MALTPETHDKGTKNALETGKTFATLFSDVYFRLQLLGANTEDEFNKLLEDQTKELALADIQRISHTVVKIPLANEKPSDTVRFTGNKTIQKTISTTLFLYFACLMPSIAFGVLNNENTNGALNFANHYNIPACYNNSSTFSTTNTSVNVTTTIITVCERDVSLLYLILLLGILWLGVTLYHFTMTCYVVYLLCTDLLKLEKRE</sequence>
<dbReference type="GO" id="GO:0005452">
    <property type="term" value="F:solute:inorganic anion antiporter activity"/>
    <property type="evidence" value="ECO:0007669"/>
    <property type="project" value="InterPro"/>
</dbReference>
<evidence type="ECO:0000256" key="5">
    <source>
        <dbReference type="SAM" id="Phobius"/>
    </source>
</evidence>
<keyword evidence="8" id="KW-1185">Reference proteome</keyword>
<dbReference type="PANTHER" id="PTHR11453:SF127">
    <property type="entry name" value="SOLUTE CARRIER FAMILY 4 MEMBER 11"/>
    <property type="match status" value="1"/>
</dbReference>
<dbReference type="InterPro" id="IPR011531">
    <property type="entry name" value="HCO3_transpt-like_TM_dom"/>
</dbReference>
<keyword evidence="2 5" id="KW-0812">Transmembrane</keyword>
<dbReference type="Gene3D" id="1.10.287.570">
    <property type="entry name" value="Helical hairpin bin"/>
    <property type="match status" value="1"/>
</dbReference>
<proteinExistence type="predicted"/>
<evidence type="ECO:0000256" key="4">
    <source>
        <dbReference type="ARBA" id="ARBA00023136"/>
    </source>
</evidence>
<evidence type="ECO:0000256" key="2">
    <source>
        <dbReference type="ARBA" id="ARBA00022692"/>
    </source>
</evidence>
<reference evidence="7 8" key="1">
    <citation type="submission" date="2020-06" db="EMBL/GenBank/DDBJ databases">
        <authorList>
            <person name="Li R."/>
            <person name="Bekaert M."/>
        </authorList>
    </citation>
    <scope>NUCLEOTIDE SEQUENCE [LARGE SCALE GENOMIC DNA]</scope>
    <source>
        <strain evidence="8">wild</strain>
    </source>
</reference>
<evidence type="ECO:0000313" key="8">
    <source>
        <dbReference type="Proteomes" id="UP000507470"/>
    </source>
</evidence>
<feature type="domain" description="Bicarbonate transporter-like transmembrane" evidence="6">
    <location>
        <begin position="91"/>
        <end position="124"/>
    </location>
</feature>
<accession>A0A6J8CSW0</accession>
<dbReference type="GO" id="GO:0006820">
    <property type="term" value="P:monoatomic anion transport"/>
    <property type="evidence" value="ECO:0007669"/>
    <property type="project" value="InterPro"/>
</dbReference>
<evidence type="ECO:0000256" key="1">
    <source>
        <dbReference type="ARBA" id="ARBA00004141"/>
    </source>
</evidence>
<dbReference type="InterPro" id="IPR003020">
    <property type="entry name" value="HCO3_transpt_euk"/>
</dbReference>
<comment type="subcellular location">
    <subcellularLocation>
        <location evidence="1">Membrane</location>
        <topology evidence="1">Multi-pass membrane protein</topology>
    </subcellularLocation>
</comment>
<dbReference type="OrthoDB" id="1735926at2759"/>
<dbReference type="EMBL" id="CACVKT020006043">
    <property type="protein sequence ID" value="CAC5399638.1"/>
    <property type="molecule type" value="Genomic_DNA"/>
</dbReference>
<dbReference type="Pfam" id="PF00955">
    <property type="entry name" value="HCO3_cotransp"/>
    <property type="match status" value="1"/>
</dbReference>
<gene>
    <name evidence="7" type="ORF">MCOR_33883</name>
</gene>
<feature type="transmembrane region" description="Helical" evidence="5">
    <location>
        <begin position="163"/>
        <end position="193"/>
    </location>
</feature>
<dbReference type="AlphaFoldDB" id="A0A6J8CSW0"/>
<evidence type="ECO:0000259" key="6">
    <source>
        <dbReference type="Pfam" id="PF00955"/>
    </source>
</evidence>
<organism evidence="7 8">
    <name type="scientific">Mytilus coruscus</name>
    <name type="common">Sea mussel</name>
    <dbReference type="NCBI Taxonomy" id="42192"/>
    <lineage>
        <taxon>Eukaryota</taxon>
        <taxon>Metazoa</taxon>
        <taxon>Spiralia</taxon>
        <taxon>Lophotrochozoa</taxon>
        <taxon>Mollusca</taxon>
        <taxon>Bivalvia</taxon>
        <taxon>Autobranchia</taxon>
        <taxon>Pteriomorphia</taxon>
        <taxon>Mytilida</taxon>
        <taxon>Mytiloidea</taxon>
        <taxon>Mytilidae</taxon>
        <taxon>Mytilinae</taxon>
        <taxon>Mytilus</taxon>
    </lineage>
</organism>
<dbReference type="GO" id="GO:0016323">
    <property type="term" value="C:basolateral plasma membrane"/>
    <property type="evidence" value="ECO:0007669"/>
    <property type="project" value="TreeGrafter"/>
</dbReference>
<feature type="transmembrane region" description="Helical" evidence="5">
    <location>
        <begin position="92"/>
        <end position="113"/>
    </location>
</feature>
<keyword evidence="4 5" id="KW-0472">Membrane</keyword>
<evidence type="ECO:0000256" key="3">
    <source>
        <dbReference type="ARBA" id="ARBA00022989"/>
    </source>
</evidence>
<name>A0A6J8CSW0_MYTCO</name>
<dbReference type="GO" id="GO:0050801">
    <property type="term" value="P:monoatomic ion homeostasis"/>
    <property type="evidence" value="ECO:0007669"/>
    <property type="project" value="TreeGrafter"/>
</dbReference>
<dbReference type="Proteomes" id="UP000507470">
    <property type="component" value="Unassembled WGS sequence"/>
</dbReference>
<evidence type="ECO:0000313" key="7">
    <source>
        <dbReference type="EMBL" id="CAC5399638.1"/>
    </source>
</evidence>